<evidence type="ECO:0000313" key="12">
    <source>
        <dbReference type="Proteomes" id="UP000516437"/>
    </source>
</evidence>
<dbReference type="GO" id="GO:0003723">
    <property type="term" value="F:RNA binding"/>
    <property type="evidence" value="ECO:0007669"/>
    <property type="project" value="InterPro"/>
</dbReference>
<dbReference type="SUPFAM" id="SSF55120">
    <property type="entry name" value="Pseudouridine synthase"/>
    <property type="match status" value="1"/>
</dbReference>
<dbReference type="InterPro" id="IPR048742">
    <property type="entry name" value="Pus10_N_euk"/>
</dbReference>
<proteinExistence type="inferred from homology"/>
<keyword evidence="8" id="KW-0812">Transmembrane</keyword>
<evidence type="ECO:0000256" key="6">
    <source>
        <dbReference type="ARBA" id="ARBA00079393"/>
    </source>
</evidence>
<dbReference type="Pfam" id="PF21237">
    <property type="entry name" value="Pus10_N_euk"/>
    <property type="match status" value="1"/>
</dbReference>
<dbReference type="Gene3D" id="3.30.70.2510">
    <property type="match status" value="1"/>
</dbReference>
<reference evidence="11 12" key="1">
    <citation type="journal article" date="2019" name="Plant Biotechnol. J.">
        <title>The red bayberry genome and genetic basis of sex determination.</title>
        <authorList>
            <person name="Jia H.M."/>
            <person name="Jia H.J."/>
            <person name="Cai Q.L."/>
            <person name="Wang Y."/>
            <person name="Zhao H.B."/>
            <person name="Yang W.F."/>
            <person name="Wang G.Y."/>
            <person name="Li Y.H."/>
            <person name="Zhan D.L."/>
            <person name="Shen Y.T."/>
            <person name="Niu Q.F."/>
            <person name="Chang L."/>
            <person name="Qiu J."/>
            <person name="Zhao L."/>
            <person name="Xie H.B."/>
            <person name="Fu W.Y."/>
            <person name="Jin J."/>
            <person name="Li X.W."/>
            <person name="Jiao Y."/>
            <person name="Zhou C.C."/>
            <person name="Tu T."/>
            <person name="Chai C.Y."/>
            <person name="Gao J.L."/>
            <person name="Fan L.J."/>
            <person name="van de Weg E."/>
            <person name="Wang J.Y."/>
            <person name="Gao Z.S."/>
        </authorList>
    </citation>
    <scope>NUCLEOTIDE SEQUENCE [LARGE SCALE GENOMIC DNA]</scope>
    <source>
        <tissue evidence="11">Leaves</tissue>
    </source>
</reference>
<dbReference type="EMBL" id="RXIC02000027">
    <property type="protein sequence ID" value="KAB1201726.1"/>
    <property type="molecule type" value="Genomic_DNA"/>
</dbReference>
<dbReference type="GO" id="GO:0160148">
    <property type="term" value="F:tRNA pseudouridine(55) synthase activity"/>
    <property type="evidence" value="ECO:0007669"/>
    <property type="project" value="UniProtKB-EC"/>
</dbReference>
<sequence length="711" mass="79741">MAKHTEATPVNIETEQAHLLSAAMESQGSCGDYDAQALHEVVQGLPSHIVKDLLSVGVCPRCIFQLFGVGGNIYSCSALSQLLSRSVLGDQRHTIGHIGSEEHKDSSSLPSSEESEVEAVLCNLCLGILQFTYCDEKGMLVKQSANEMAVTISEFVKREGHQIDSFSLEVSIPPIVLESEHSVWLYLQRKYGSDPWFQGGSLPKCISAKDALKFYLAKPLETLFDCKSGVSNFLIRLTYSHSKASQVVHSDSMSKQGCKRIKTGMCFNNFIYQPYLLQSFHYEGLKLYNFVSLIGALFSSLLVPYPCTGNSVEDGADSVVGDVKGSDLANVAIERPFNGLQDNGSSACFKFPLEKVNEACCLVFLCHRTPIYFGGRYLKCPQNVTVLLFLVQYSRNVSQTRWIIDDERMGEASVEEIVCTSILPMCQGDDYKFHAAGREDIDVRMLGSGRPFLVEIQNARHLPFEAFVKEIETKINNFENKLVGIKNLKVVGSHGWTLMREGEAEKQKQYAALVWISRPLEDNDLESISSLKEMQILQRTPVRVLHRRSPLEREKIIHWMKIERICGSSQYFLLHLCTQAGTYIKEFVHGDLGRTHPSLFSCFDHSTSTITLVGAVDLDMIRFVRGLTKFLLPVLQHWINPRLQSRDSATRCYRRKNGLFSGRMRNSGLLSVGINSKCPGSTLYFIFTNFMFLISTANGLFIKLVDSFVHI</sequence>
<evidence type="ECO:0000259" key="9">
    <source>
        <dbReference type="Pfam" id="PF21237"/>
    </source>
</evidence>
<evidence type="ECO:0000256" key="4">
    <source>
        <dbReference type="ARBA" id="ARBA00023235"/>
    </source>
</evidence>
<keyword evidence="4" id="KW-0413">Isomerase</keyword>
<dbReference type="FunFam" id="3.30.70.3190:FF:000001">
    <property type="entry name" value="tRNA pseudouridine synthase Pus10"/>
    <property type="match status" value="1"/>
</dbReference>
<accession>A0A6A1UNG0</accession>
<feature type="transmembrane region" description="Helical" evidence="8">
    <location>
        <begin position="683"/>
        <end position="705"/>
    </location>
</feature>
<evidence type="ECO:0000256" key="8">
    <source>
        <dbReference type="SAM" id="Phobius"/>
    </source>
</evidence>
<dbReference type="FunFam" id="3.30.70.2510:FF:000001">
    <property type="entry name" value="tRNA pseudouridine synthase Pus10"/>
    <property type="match status" value="1"/>
</dbReference>
<comment type="similarity">
    <text evidence="1">Belongs to the pseudouridine synthase Pus10 family.</text>
</comment>
<dbReference type="EC" id="5.4.99.25" evidence="2"/>
<evidence type="ECO:0000256" key="7">
    <source>
        <dbReference type="ARBA" id="ARBA00083669"/>
    </source>
</evidence>
<keyword evidence="8" id="KW-1133">Transmembrane helix</keyword>
<dbReference type="Gene3D" id="3.30.70.3190">
    <property type="match status" value="1"/>
</dbReference>
<dbReference type="OrthoDB" id="271937at2759"/>
<dbReference type="InterPro" id="IPR039894">
    <property type="entry name" value="Pus10-like"/>
</dbReference>
<keyword evidence="3" id="KW-0819">tRNA processing</keyword>
<feature type="domain" description="Pus10 N-terminal eukaryotes" evidence="9">
    <location>
        <begin position="122"/>
        <end position="246"/>
    </location>
</feature>
<dbReference type="InterPro" id="IPR048741">
    <property type="entry name" value="Pus10-like_C"/>
</dbReference>
<dbReference type="PANTHER" id="PTHR21568:SF0">
    <property type="entry name" value="TRNA PSEUDOURIDINE SYNTHASE PUS10"/>
    <property type="match status" value="1"/>
</dbReference>
<dbReference type="GO" id="GO:0031119">
    <property type="term" value="P:tRNA pseudouridine synthesis"/>
    <property type="evidence" value="ECO:0007669"/>
    <property type="project" value="TreeGrafter"/>
</dbReference>
<name>A0A6A1UNG0_9ROSI</name>
<feature type="domain" description="Pus10-like C-terminal" evidence="10">
    <location>
        <begin position="392"/>
        <end position="612"/>
    </location>
</feature>
<evidence type="ECO:0000256" key="2">
    <source>
        <dbReference type="ARBA" id="ARBA00012787"/>
    </source>
</evidence>
<gene>
    <name evidence="11" type="ORF">CJ030_MR0G000139</name>
</gene>
<evidence type="ECO:0000256" key="3">
    <source>
        <dbReference type="ARBA" id="ARBA00022694"/>
    </source>
</evidence>
<evidence type="ECO:0000256" key="1">
    <source>
        <dbReference type="ARBA" id="ARBA00009652"/>
    </source>
</evidence>
<dbReference type="Pfam" id="PF21238">
    <property type="entry name" value="Pus10_C"/>
    <property type="match status" value="1"/>
</dbReference>
<organism evidence="11 12">
    <name type="scientific">Morella rubra</name>
    <name type="common">Chinese bayberry</name>
    <dbReference type="NCBI Taxonomy" id="262757"/>
    <lineage>
        <taxon>Eukaryota</taxon>
        <taxon>Viridiplantae</taxon>
        <taxon>Streptophyta</taxon>
        <taxon>Embryophyta</taxon>
        <taxon>Tracheophyta</taxon>
        <taxon>Spermatophyta</taxon>
        <taxon>Magnoliopsida</taxon>
        <taxon>eudicotyledons</taxon>
        <taxon>Gunneridae</taxon>
        <taxon>Pentapetalae</taxon>
        <taxon>rosids</taxon>
        <taxon>fabids</taxon>
        <taxon>Fagales</taxon>
        <taxon>Myricaceae</taxon>
        <taxon>Morella</taxon>
    </lineage>
</organism>
<dbReference type="PANTHER" id="PTHR21568">
    <property type="entry name" value="TRNA PSEUDOURIDINE SYNTHASE PUS10"/>
    <property type="match status" value="1"/>
</dbReference>
<dbReference type="Proteomes" id="UP000516437">
    <property type="component" value="Unassembled WGS sequence"/>
</dbReference>
<dbReference type="AlphaFoldDB" id="A0A6A1UNG0"/>
<keyword evidence="12" id="KW-1185">Reference proteome</keyword>
<evidence type="ECO:0000313" key="11">
    <source>
        <dbReference type="EMBL" id="KAB1201726.1"/>
    </source>
</evidence>
<comment type="caution">
    <text evidence="11">The sequence shown here is derived from an EMBL/GenBank/DDBJ whole genome shotgun (WGS) entry which is preliminary data.</text>
</comment>
<evidence type="ECO:0000256" key="5">
    <source>
        <dbReference type="ARBA" id="ARBA00075270"/>
    </source>
</evidence>
<evidence type="ECO:0000259" key="10">
    <source>
        <dbReference type="Pfam" id="PF21238"/>
    </source>
</evidence>
<keyword evidence="8" id="KW-0472">Membrane</keyword>
<dbReference type="InterPro" id="IPR020103">
    <property type="entry name" value="PsdUridine_synth_cat_dom_sf"/>
</dbReference>
<protein>
    <recommendedName>
        <fullName evidence="2">tRNA pseudouridine(55) synthase</fullName>
        <ecNumber evidence="2">5.4.99.25</ecNumber>
    </recommendedName>
    <alternativeName>
        <fullName evidence="7">tRNA pseudouridine 55 synthase</fullName>
    </alternativeName>
    <alternativeName>
        <fullName evidence="5">tRNA pseudouridylate synthase</fullName>
    </alternativeName>
    <alternativeName>
        <fullName evidence="6">tRNA-uridine isomerase</fullName>
    </alternativeName>
</protein>